<evidence type="ECO:0000313" key="1">
    <source>
        <dbReference type="EMBL" id="SFJ44081.1"/>
    </source>
</evidence>
<name>A0A1I3RFH2_9PLAN</name>
<proteinExistence type="predicted"/>
<evidence type="ECO:0000313" key="2">
    <source>
        <dbReference type="Proteomes" id="UP000199518"/>
    </source>
</evidence>
<accession>A0A1I3RFH2</accession>
<dbReference type="EMBL" id="FOQD01000020">
    <property type="protein sequence ID" value="SFJ44081.1"/>
    <property type="molecule type" value="Genomic_DNA"/>
</dbReference>
<sequence>MVLRRLCSASVRFFQAWQSGAQRRKRRTATRRAFSELLENRTLLAAVIDTGSTLTIQLSAGEQLSVVSQGASYAFASNSHNFTNDGVADAADFSGFGSVNLTLSDLAQYDSIQIVDAAAGASVVFNDSGANAYTDAFTITLNDGAASTAISFNGISAFGDFPLSANVDGGIAFNPGAAVSTNNGGLSFSGNVGVVKPGVATGVNLSGAQLQTTGTGNITLAGTASQGGTITTSRIGVQIVDSQISSLLDAANAGKIQITGKGGGGLVPTTTTLSIDGVRLAGTSTAITSVVGAISITGTAGSVPFNSNVVNVSATGVLVDNISTISSTGSHVGSAPISMTGSGGHSPTSSIGVLLTGSSTDVTSVYGNIAVTGTGGATTSGSLGVVLAAGSTVASLGIDANASDIVITGKGGTGSLDATGVRIDTQSIVSAIAGDITVTGNGGSATGNAGGIDITGQSQVLITSGALLLDGAAGTGGGVGLRLAQVGGAQIISAGNSSMELRGKAMGAFPDLQFKSGTVIGGAAALGQLALTTRSIEMTGGANGDPVLRSTGRLIVRPRVADATIGLGDGATGEINLSTTELGYFYDGFVSISIGRTYDGTGAIDIKNAPFKDDVFIAGGPINLDGLNVGTNIATVTARVGSITSTTGNPSGPSDVTGPLLISNGDIAPGGTGTGKMVLNAGMFIQSSSSLTVDLKGTAVGTGYDQIAIINPASAVTINGATLYINNDSANPPLVGQRYRIIDLVDPQSFCNTPFAGWPEGGSQTVNGVTYKITYKGGTGNDVVLLVTAVSNATVTNLGPTLVAPIKYEPTVITSTATVVGTGNFANSKLEVWIQNGVYSDWLAGGRVGWGTFYIDGVAKGTITDAEGTEILTAQFNANATREDVEYVIRSITYANSDDSASLTPRQIAFRITTGDFVAGPVTIKQVQVSDTPTLELTAELTSSYTVGFPPSTVSFYTKLRDGGGNYANSKITAQLANAQPTELLSIVASGYVSLNGNQILWHGVVVGTFTGGQGTDPLVVSFNESGSLDAVIETMARISYSDSQQSPAAGLRSVTFKFTDGHGLNSNIVAPKIMVRSNLGLDIAGATANYASGGSPALVTPESTVVGNAEYFANSLLSFNVSNAGSNDRLTIISGGDVTVSGNEISYQGTLVATMSGGVFRDRLNVQFNGSASAAAVQAVLRQGAFFNVTNNPNTTYDRHLFVYLYDSANNVNQGLRKNIHLT</sequence>
<reference evidence="2" key="1">
    <citation type="submission" date="2016-10" db="EMBL/GenBank/DDBJ databases">
        <authorList>
            <person name="Varghese N."/>
            <person name="Submissions S."/>
        </authorList>
    </citation>
    <scope>NUCLEOTIDE SEQUENCE [LARGE SCALE GENOMIC DNA]</scope>
    <source>
        <strain evidence="2">DSM 26348</strain>
    </source>
</reference>
<evidence type="ECO:0008006" key="3">
    <source>
        <dbReference type="Google" id="ProtNLM"/>
    </source>
</evidence>
<dbReference type="STRING" id="1576369.SAMN05421753_12090"/>
<dbReference type="AlphaFoldDB" id="A0A1I3RFH2"/>
<dbReference type="RefSeq" id="WP_139228647.1">
    <property type="nucleotide sequence ID" value="NZ_FOQD01000020.1"/>
</dbReference>
<dbReference type="OrthoDB" id="1278616at2"/>
<dbReference type="Proteomes" id="UP000199518">
    <property type="component" value="Unassembled WGS sequence"/>
</dbReference>
<gene>
    <name evidence="1" type="ORF">SAMN05421753_12090</name>
</gene>
<organism evidence="1 2">
    <name type="scientific">Planctomicrobium piriforme</name>
    <dbReference type="NCBI Taxonomy" id="1576369"/>
    <lineage>
        <taxon>Bacteria</taxon>
        <taxon>Pseudomonadati</taxon>
        <taxon>Planctomycetota</taxon>
        <taxon>Planctomycetia</taxon>
        <taxon>Planctomycetales</taxon>
        <taxon>Planctomycetaceae</taxon>
        <taxon>Planctomicrobium</taxon>
    </lineage>
</organism>
<keyword evidence="2" id="KW-1185">Reference proteome</keyword>
<protein>
    <recommendedName>
        <fullName evidence="3">Autotransporter-associated beta strand repeat-containing protein</fullName>
    </recommendedName>
</protein>